<feature type="domain" description="RsbT co-antagonist protein RsbRD N-terminal" evidence="3">
    <location>
        <begin position="5"/>
        <end position="99"/>
    </location>
</feature>
<dbReference type="EMBL" id="SMKW01000004">
    <property type="protein sequence ID" value="TDD55272.1"/>
    <property type="molecule type" value="Genomic_DNA"/>
</dbReference>
<comment type="similarity">
    <text evidence="1">Belongs to the CdaR family.</text>
</comment>
<dbReference type="AlphaFoldDB" id="A0A4R4ZFM3"/>
<accession>A0A4R4ZFM3</accession>
<dbReference type="InterPro" id="IPR025736">
    <property type="entry name" value="PucR_C-HTH_dom"/>
</dbReference>
<dbReference type="Gene3D" id="1.10.10.2840">
    <property type="entry name" value="PucR C-terminal helix-turn-helix domain"/>
    <property type="match status" value="1"/>
</dbReference>
<comment type="caution">
    <text evidence="5">The sequence shown here is derived from an EMBL/GenBank/DDBJ whole genome shotgun (WGS) entry which is preliminary data.</text>
</comment>
<dbReference type="InterPro" id="IPR025751">
    <property type="entry name" value="RsbRD_N_dom"/>
</dbReference>
<dbReference type="PANTHER" id="PTHR33744:SF1">
    <property type="entry name" value="DNA-BINDING TRANSCRIPTIONAL ACTIVATOR ADER"/>
    <property type="match status" value="1"/>
</dbReference>
<organism evidence="5 6">
    <name type="scientific">Saccharopolyspora elongata</name>
    <dbReference type="NCBI Taxonomy" id="2530387"/>
    <lineage>
        <taxon>Bacteria</taxon>
        <taxon>Bacillati</taxon>
        <taxon>Actinomycetota</taxon>
        <taxon>Actinomycetes</taxon>
        <taxon>Pseudonocardiales</taxon>
        <taxon>Pseudonocardiaceae</taxon>
        <taxon>Saccharopolyspora</taxon>
    </lineage>
</organism>
<gene>
    <name evidence="5" type="ORF">E1288_05400</name>
</gene>
<dbReference type="OrthoDB" id="5241664at2"/>
<dbReference type="InterPro" id="IPR051448">
    <property type="entry name" value="CdaR-like_regulators"/>
</dbReference>
<dbReference type="Pfam" id="PF14361">
    <property type="entry name" value="RsbRD_N"/>
    <property type="match status" value="1"/>
</dbReference>
<proteinExistence type="inferred from homology"/>
<evidence type="ECO:0000259" key="2">
    <source>
        <dbReference type="Pfam" id="PF13556"/>
    </source>
</evidence>
<dbReference type="InterPro" id="IPR042070">
    <property type="entry name" value="PucR_C-HTH_sf"/>
</dbReference>
<evidence type="ECO:0000259" key="4">
    <source>
        <dbReference type="Pfam" id="PF17853"/>
    </source>
</evidence>
<evidence type="ECO:0000256" key="1">
    <source>
        <dbReference type="ARBA" id="ARBA00006754"/>
    </source>
</evidence>
<reference evidence="5 6" key="1">
    <citation type="submission" date="2019-03" db="EMBL/GenBank/DDBJ databases">
        <title>Draft genome sequences of novel Actinobacteria.</title>
        <authorList>
            <person name="Sahin N."/>
            <person name="Ay H."/>
            <person name="Saygin H."/>
        </authorList>
    </citation>
    <scope>NUCLEOTIDE SEQUENCE [LARGE SCALE GENOMIC DNA]</scope>
    <source>
        <strain evidence="5 6">7K502</strain>
    </source>
</reference>
<dbReference type="Proteomes" id="UP000294947">
    <property type="component" value="Unassembled WGS sequence"/>
</dbReference>
<dbReference type="InterPro" id="IPR041522">
    <property type="entry name" value="CdaR_GGDEF"/>
</dbReference>
<sequence>MEVVLATGRRLARREVAERRAAGRRAAESGVPLRDLLRLYLAAIQMTWREARSEDKAGHGPGSVVTDAGFRAVADTIAALADGYESAHRLALRQEDTARREFIDDLFYGRSEPGSMAERAQRFGIRLAEGHIAIIIEGDQPLRESSQAIGAVETALYRYFVSRDLLFTTKDGSLVCIAPSTLPDTPTELAHQISKAIGSWAEWRIGVGRAHQGPGGVRRSYDEARASLLFATRLGYHDRVIRAADFLVFQVLLRDRAAIDDLIATVLAPLQHARGGAVPLIETLASYFGCGTIHAAADDLNLSVRAVSYRLDRVKKLTGYSATDPAQRFTLEAAVLGAKLLDWPDRST</sequence>
<feature type="domain" description="CdaR GGDEF-like" evidence="4">
    <location>
        <begin position="109"/>
        <end position="228"/>
    </location>
</feature>
<dbReference type="PANTHER" id="PTHR33744">
    <property type="entry name" value="CARBOHYDRATE DIACID REGULATOR"/>
    <property type="match status" value="1"/>
</dbReference>
<evidence type="ECO:0000313" key="5">
    <source>
        <dbReference type="EMBL" id="TDD55272.1"/>
    </source>
</evidence>
<feature type="domain" description="PucR C-terminal helix-turn-helix" evidence="2">
    <location>
        <begin position="280"/>
        <end position="335"/>
    </location>
</feature>
<protein>
    <submittedName>
        <fullName evidence="5">PucR family transcriptional regulator</fullName>
    </submittedName>
</protein>
<evidence type="ECO:0000259" key="3">
    <source>
        <dbReference type="Pfam" id="PF14361"/>
    </source>
</evidence>
<dbReference type="Pfam" id="PF17853">
    <property type="entry name" value="GGDEF_2"/>
    <property type="match status" value="1"/>
</dbReference>
<keyword evidence="6" id="KW-1185">Reference proteome</keyword>
<evidence type="ECO:0000313" key="6">
    <source>
        <dbReference type="Proteomes" id="UP000294947"/>
    </source>
</evidence>
<name>A0A4R4ZFM3_9PSEU</name>
<dbReference type="Pfam" id="PF13556">
    <property type="entry name" value="HTH_30"/>
    <property type="match status" value="1"/>
</dbReference>